<keyword evidence="7" id="KW-1185">Reference proteome</keyword>
<dbReference type="InterPro" id="IPR003123">
    <property type="entry name" value="VPS9"/>
</dbReference>
<dbReference type="GO" id="GO:0005737">
    <property type="term" value="C:cytoplasm"/>
    <property type="evidence" value="ECO:0007669"/>
    <property type="project" value="TreeGrafter"/>
</dbReference>
<dbReference type="SUPFAM" id="SSF109993">
    <property type="entry name" value="VPS9 domain"/>
    <property type="match status" value="1"/>
</dbReference>
<dbReference type="Gene3D" id="2.20.110.10">
    <property type="entry name" value="Histone H3 K4-specific methyltransferase SET7/9 N-terminal domain"/>
    <property type="match status" value="2"/>
</dbReference>
<feature type="domain" description="VPS9" evidence="5">
    <location>
        <begin position="987"/>
        <end position="1132"/>
    </location>
</feature>
<evidence type="ECO:0000256" key="3">
    <source>
        <dbReference type="PROSITE-ProRule" id="PRU00235"/>
    </source>
</evidence>
<dbReference type="InterPro" id="IPR011993">
    <property type="entry name" value="PH-like_dom_sf"/>
</dbReference>
<sequence length="1132" mass="126948">MDTIILFAMHMTHPVIIKQLSAKGIVNIYAGVTHCIAVASSGLAFSWGASSDGQLGHTGQLVPKKVKMPGSTLIWGAALGSNHSLLLTDGPSFQPDVYYLGKQPRLSPESPLKEAKDSTPKKRPTSAISKSPTVKYAARAKQPEKMMFMRKCGWMQRLSARGDVCACISDKNNSGYISILSELSATERLLYYQLSMVKTSIWKSLQSTDMLKLLENSIYLHTLRQLLDLFTIVSNAVGVNSIHLTRIVQRTQYFGDLALLSKAKEITGLFELYAKALCDFITLSGFKHIGKIAREILQKHDNTFMELLGKEEKLTDFGQEAHERQMLKESSLSWEKLQATIDSCMADAEDTKAFWDSCPNKLAESLKRPDRRIIRDSRKKPLQLVNAGRFSSNWFLLFNDVIVHAQPSAGSQIFTTHHVYNLSLVWAEPIPDTDQVKNALQLTMPEKTLSLQTNSQTAKAEWLWTINQTIDVLLTSGKEQKEIKSPNGRVPPKLARPGKHTFANHPQGRDATYEGMWLTGKPHGNGTLTWPDRRKYSGNFTNGLQNGFGWSVEPASASGTKTKVYQGQWKEGKREGRGFLRHPNGDVYLGYFRDNQCNGNGILQCVNPASIYVGQWKKDCFNGYGVKDDSLHGEKYMGFWQDNHRHGDGFVITVDGVYYEGTFNQDKLQGAGILVTEDGTCFQGQLTTGPTLNGKGTLTMPNGDYVEGNFNGLWGDEVKLTGNFNKFAEEGPPPSLTRMLGQNTASAEAKWLDIFSECWQDLGCADNKPDSRKAWTCVAAALAVGKRELEFLEGLQADVDVPTLRKAIEELERIPQHNKNIITADDLKEKEKYLSKAFDLPIHPLGRLIENLVNAFRASYVGIGAHQLLLPYAIDEVKCFIKKSYEVVRLLFPEFPDYSTKPRTPVMEQPSADFYYDYTNNDGGQSEDSSGQVEQAKEDDVSQLITPESLLHPLLLPKLCPALLTMYAVKNSDENERYLDRLNRLNRQHDMSLMAYLGIDQKFWLFEDAIYSEPSKLKEMKDVSYLEAIHTLERISTAFSPADKLGVIESTMEAIDSQVQSKEIKGHVWSMDDLFPLFQYVVTRARIPHLGSEIQFIEDLMDPGIIHGRLGILMTTLKACYIQICNENLKAL</sequence>
<dbReference type="Pfam" id="PF02493">
    <property type="entry name" value="MORN"/>
    <property type="match status" value="7"/>
</dbReference>
<dbReference type="InterPro" id="IPR000408">
    <property type="entry name" value="Reg_chr_condens"/>
</dbReference>
<dbReference type="Pfam" id="PF25383">
    <property type="entry name" value="PH_alsin"/>
    <property type="match status" value="1"/>
</dbReference>
<evidence type="ECO:0000259" key="5">
    <source>
        <dbReference type="PROSITE" id="PS51205"/>
    </source>
</evidence>
<dbReference type="GO" id="GO:0031267">
    <property type="term" value="F:small GTPase binding"/>
    <property type="evidence" value="ECO:0007669"/>
    <property type="project" value="TreeGrafter"/>
</dbReference>
<dbReference type="OrthoDB" id="48314at2759"/>
<evidence type="ECO:0000256" key="1">
    <source>
        <dbReference type="ARBA" id="ARBA00022658"/>
    </source>
</evidence>
<dbReference type="PANTHER" id="PTHR46089">
    <property type="entry name" value="ALSIN HOMOLOG"/>
    <property type="match status" value="1"/>
</dbReference>
<name>A0A2G8LGX3_STIJA</name>
<dbReference type="Pfam" id="PF26202">
    <property type="entry name" value="HA_Alsin"/>
    <property type="match status" value="1"/>
</dbReference>
<dbReference type="Proteomes" id="UP000230750">
    <property type="component" value="Unassembled WGS sequence"/>
</dbReference>
<dbReference type="InterPro" id="IPR009091">
    <property type="entry name" value="RCC1/BLIP-II"/>
</dbReference>
<evidence type="ECO:0000256" key="4">
    <source>
        <dbReference type="SAM" id="MobiDB-lite"/>
    </source>
</evidence>
<dbReference type="InterPro" id="IPR051984">
    <property type="entry name" value="Alsin"/>
</dbReference>
<dbReference type="SUPFAM" id="SSF82185">
    <property type="entry name" value="Histone H3 K4-specific methyltransferase SET7/9 N-terminal domain"/>
    <property type="match status" value="2"/>
</dbReference>
<dbReference type="AlphaFoldDB" id="A0A2G8LGX3"/>
<reference evidence="6 7" key="1">
    <citation type="journal article" date="2017" name="PLoS Biol.">
        <title>The sea cucumber genome provides insights into morphological evolution and visceral regeneration.</title>
        <authorList>
            <person name="Zhang X."/>
            <person name="Sun L."/>
            <person name="Yuan J."/>
            <person name="Sun Y."/>
            <person name="Gao Y."/>
            <person name="Zhang L."/>
            <person name="Li S."/>
            <person name="Dai H."/>
            <person name="Hamel J.F."/>
            <person name="Liu C."/>
            <person name="Yu Y."/>
            <person name="Liu S."/>
            <person name="Lin W."/>
            <person name="Guo K."/>
            <person name="Jin S."/>
            <person name="Xu P."/>
            <person name="Storey K.B."/>
            <person name="Huan P."/>
            <person name="Zhang T."/>
            <person name="Zhou Y."/>
            <person name="Zhang J."/>
            <person name="Lin C."/>
            <person name="Li X."/>
            <person name="Xing L."/>
            <person name="Huo D."/>
            <person name="Sun M."/>
            <person name="Wang L."/>
            <person name="Mercier A."/>
            <person name="Li F."/>
            <person name="Yang H."/>
            <person name="Xiang J."/>
        </authorList>
    </citation>
    <scope>NUCLEOTIDE SEQUENCE [LARGE SCALE GENOMIC DNA]</scope>
    <source>
        <strain evidence="6">Shaxun</strain>
        <tissue evidence="6">Muscle</tissue>
    </source>
</reference>
<dbReference type="InterPro" id="IPR003409">
    <property type="entry name" value="MORN"/>
</dbReference>
<keyword evidence="2" id="KW-0677">Repeat</keyword>
<gene>
    <name evidence="6" type="ORF">BSL78_03575</name>
</gene>
<dbReference type="SUPFAM" id="SSF50729">
    <property type="entry name" value="PH domain-like"/>
    <property type="match status" value="1"/>
</dbReference>
<dbReference type="InterPro" id="IPR059093">
    <property type="entry name" value="HA_Alsin"/>
</dbReference>
<dbReference type="CDD" id="cd13269">
    <property type="entry name" value="PH_alsin"/>
    <property type="match status" value="1"/>
</dbReference>
<dbReference type="EMBL" id="MRZV01000081">
    <property type="protein sequence ID" value="PIK59503.1"/>
    <property type="molecule type" value="Genomic_DNA"/>
</dbReference>
<comment type="caution">
    <text evidence="6">The sequence shown here is derived from an EMBL/GenBank/DDBJ whole genome shotgun (WGS) entry which is preliminary data.</text>
</comment>
<evidence type="ECO:0000313" key="7">
    <source>
        <dbReference type="Proteomes" id="UP000230750"/>
    </source>
</evidence>
<proteinExistence type="predicted"/>
<dbReference type="SMART" id="SM00698">
    <property type="entry name" value="MORN"/>
    <property type="match status" value="6"/>
</dbReference>
<dbReference type="Pfam" id="PF25389">
    <property type="entry name" value="DH_ALS2"/>
    <property type="match status" value="1"/>
</dbReference>
<feature type="repeat" description="RCC1" evidence="3">
    <location>
        <begin position="42"/>
        <end position="90"/>
    </location>
</feature>
<dbReference type="InterPro" id="IPR057248">
    <property type="entry name" value="Alsin-like_PH"/>
</dbReference>
<feature type="compositionally biased region" description="Basic and acidic residues" evidence="4">
    <location>
        <begin position="111"/>
        <end position="120"/>
    </location>
</feature>
<dbReference type="GO" id="GO:0005085">
    <property type="term" value="F:guanyl-nucleotide exchange factor activity"/>
    <property type="evidence" value="ECO:0007669"/>
    <property type="project" value="UniProtKB-KW"/>
</dbReference>
<keyword evidence="1" id="KW-0344">Guanine-nucleotide releasing factor</keyword>
<dbReference type="Gene3D" id="1.20.1050.80">
    <property type="entry name" value="VPS9 domain"/>
    <property type="match status" value="1"/>
</dbReference>
<evidence type="ECO:0000256" key="2">
    <source>
        <dbReference type="ARBA" id="ARBA00022737"/>
    </source>
</evidence>
<dbReference type="Pfam" id="PF00415">
    <property type="entry name" value="RCC1"/>
    <property type="match status" value="1"/>
</dbReference>
<feature type="region of interest" description="Disordered" evidence="4">
    <location>
        <begin position="480"/>
        <end position="510"/>
    </location>
</feature>
<feature type="region of interest" description="Disordered" evidence="4">
    <location>
        <begin position="919"/>
        <end position="939"/>
    </location>
</feature>
<protein>
    <recommendedName>
        <fullName evidence="5">VPS9 domain-containing protein</fullName>
    </recommendedName>
</protein>
<organism evidence="6 7">
    <name type="scientific">Stichopus japonicus</name>
    <name type="common">Sea cucumber</name>
    <dbReference type="NCBI Taxonomy" id="307972"/>
    <lineage>
        <taxon>Eukaryota</taxon>
        <taxon>Metazoa</taxon>
        <taxon>Echinodermata</taxon>
        <taxon>Eleutherozoa</taxon>
        <taxon>Echinozoa</taxon>
        <taxon>Holothuroidea</taxon>
        <taxon>Aspidochirotacea</taxon>
        <taxon>Aspidochirotida</taxon>
        <taxon>Stichopodidae</taxon>
        <taxon>Apostichopus</taxon>
    </lineage>
</organism>
<dbReference type="GO" id="GO:0016197">
    <property type="term" value="P:endosomal transport"/>
    <property type="evidence" value="ECO:0007669"/>
    <property type="project" value="TreeGrafter"/>
</dbReference>
<dbReference type="SUPFAM" id="SSF50985">
    <property type="entry name" value="RCC1/BLIP-II"/>
    <property type="match status" value="1"/>
</dbReference>
<dbReference type="STRING" id="307972.A0A2G8LGX3"/>
<dbReference type="Gene3D" id="2.130.10.30">
    <property type="entry name" value="Regulator of chromosome condensation 1/beta-lactamase-inhibitor protein II"/>
    <property type="match status" value="1"/>
</dbReference>
<evidence type="ECO:0000313" key="6">
    <source>
        <dbReference type="EMBL" id="PIK59503.1"/>
    </source>
</evidence>
<feature type="compositionally biased region" description="Polar residues" evidence="4">
    <location>
        <begin position="919"/>
        <end position="933"/>
    </location>
</feature>
<dbReference type="Gene3D" id="2.30.29.30">
    <property type="entry name" value="Pleckstrin-homology domain (PH domain)/Phosphotyrosine-binding domain (PTB)"/>
    <property type="match status" value="1"/>
</dbReference>
<dbReference type="PANTHER" id="PTHR46089:SF2">
    <property type="entry name" value="ALSIN HOMOLOG"/>
    <property type="match status" value="1"/>
</dbReference>
<dbReference type="PROSITE" id="PS50012">
    <property type="entry name" value="RCC1_3"/>
    <property type="match status" value="1"/>
</dbReference>
<dbReference type="PROSITE" id="PS51205">
    <property type="entry name" value="VPS9"/>
    <property type="match status" value="1"/>
</dbReference>
<accession>A0A2G8LGX3</accession>
<dbReference type="InterPro" id="IPR037191">
    <property type="entry name" value="VPS9_dom_sf"/>
</dbReference>
<feature type="region of interest" description="Disordered" evidence="4">
    <location>
        <begin position="102"/>
        <end position="130"/>
    </location>
</feature>
<dbReference type="Pfam" id="PF02204">
    <property type="entry name" value="VPS9"/>
    <property type="match status" value="1"/>
</dbReference>